<comment type="caution">
    <text evidence="1">The sequence shown here is derived from an EMBL/GenBank/DDBJ whole genome shotgun (WGS) entry which is preliminary data.</text>
</comment>
<evidence type="ECO:0000313" key="1">
    <source>
        <dbReference type="EMBL" id="GCE36841.1"/>
    </source>
</evidence>
<proteinExistence type="predicted"/>
<dbReference type="Proteomes" id="UP000287519">
    <property type="component" value="Unassembled WGS sequence"/>
</dbReference>
<dbReference type="EMBL" id="BHYM01000005">
    <property type="protein sequence ID" value="GCE36841.1"/>
    <property type="molecule type" value="Genomic_DNA"/>
</dbReference>
<accession>A0A402BZS6</accession>
<name>A0A402BZS6_RHOWR</name>
<organism evidence="1 2">
    <name type="scientific">Rhodococcus wratislaviensis</name>
    <name type="common">Tsukamurella wratislaviensis</name>
    <dbReference type="NCBI Taxonomy" id="44752"/>
    <lineage>
        <taxon>Bacteria</taxon>
        <taxon>Bacillati</taxon>
        <taxon>Actinomycetota</taxon>
        <taxon>Actinomycetes</taxon>
        <taxon>Mycobacteriales</taxon>
        <taxon>Nocardiaceae</taxon>
        <taxon>Rhodococcus</taxon>
    </lineage>
</organism>
<sequence length="43" mass="4998">MTTVSLILVSAPGSVKELLRLSGYRRDSRFLLVLRWWEPLLPK</sequence>
<keyword evidence="2" id="KW-1185">Reference proteome</keyword>
<reference evidence="1 2" key="1">
    <citation type="submission" date="2018-11" db="EMBL/GenBank/DDBJ databases">
        <title>Microbial catabolism of amino acid.</title>
        <authorList>
            <person name="Hibi M."/>
            <person name="Ogawa J."/>
        </authorList>
    </citation>
    <scope>NUCLEOTIDE SEQUENCE [LARGE SCALE GENOMIC DNA]</scope>
    <source>
        <strain evidence="1 2">C31-06</strain>
    </source>
</reference>
<protein>
    <submittedName>
        <fullName evidence="1">Uncharacterized protein</fullName>
    </submittedName>
</protein>
<dbReference type="AlphaFoldDB" id="A0A402BZS6"/>
<evidence type="ECO:0000313" key="2">
    <source>
        <dbReference type="Proteomes" id="UP000287519"/>
    </source>
</evidence>
<gene>
    <name evidence="1" type="ORF">Rhow_005841</name>
</gene>